<evidence type="ECO:0000256" key="1">
    <source>
        <dbReference type="SAM" id="Phobius"/>
    </source>
</evidence>
<keyword evidence="1" id="KW-1133">Transmembrane helix</keyword>
<evidence type="ECO:0000313" key="2">
    <source>
        <dbReference type="EMBL" id="CAD2138927.1"/>
    </source>
</evidence>
<name>A0A6V7TYA0_MELEN</name>
<evidence type="ECO:0000313" key="3">
    <source>
        <dbReference type="Proteomes" id="UP000580250"/>
    </source>
</evidence>
<reference evidence="2 3" key="1">
    <citation type="submission" date="2020-08" db="EMBL/GenBank/DDBJ databases">
        <authorList>
            <person name="Koutsovoulos G."/>
            <person name="Danchin GJ E."/>
        </authorList>
    </citation>
    <scope>NUCLEOTIDE SEQUENCE [LARGE SCALE GENOMIC DNA]</scope>
</reference>
<sequence>MVPELNKNITKKYSVNFNNIPTKNRKNTIYFLLILFLQFNLSLGQMVHNGLLLLSFSSEMFRYSESRITLQVSLILNLLWSVTVVIAFIGEVKEYLIILIPHFCLSVDNFIALLLPSFLDFYAQNNSNIGYYNYVNIITGRFNIRVEEISEFVIFKNQNL</sequence>
<dbReference type="OrthoDB" id="10595019at2759"/>
<accession>A0A6V7TYA0</accession>
<feature type="transmembrane region" description="Helical" evidence="1">
    <location>
        <begin position="29"/>
        <end position="56"/>
    </location>
</feature>
<dbReference type="AlphaFoldDB" id="A0A6V7TYA0"/>
<comment type="caution">
    <text evidence="2">The sequence shown here is derived from an EMBL/GenBank/DDBJ whole genome shotgun (WGS) entry which is preliminary data.</text>
</comment>
<protein>
    <submittedName>
        <fullName evidence="2">Uncharacterized protein</fullName>
    </submittedName>
</protein>
<dbReference type="EMBL" id="CAJEWN010000022">
    <property type="protein sequence ID" value="CAD2138927.1"/>
    <property type="molecule type" value="Genomic_DNA"/>
</dbReference>
<organism evidence="2 3">
    <name type="scientific">Meloidogyne enterolobii</name>
    <name type="common">Root-knot nematode worm</name>
    <name type="synonym">Meloidogyne mayaguensis</name>
    <dbReference type="NCBI Taxonomy" id="390850"/>
    <lineage>
        <taxon>Eukaryota</taxon>
        <taxon>Metazoa</taxon>
        <taxon>Ecdysozoa</taxon>
        <taxon>Nematoda</taxon>
        <taxon>Chromadorea</taxon>
        <taxon>Rhabditida</taxon>
        <taxon>Tylenchina</taxon>
        <taxon>Tylenchomorpha</taxon>
        <taxon>Tylenchoidea</taxon>
        <taxon>Meloidogynidae</taxon>
        <taxon>Meloidogyninae</taxon>
        <taxon>Meloidogyne</taxon>
    </lineage>
</organism>
<feature type="transmembrane region" description="Helical" evidence="1">
    <location>
        <begin position="95"/>
        <end position="115"/>
    </location>
</feature>
<feature type="transmembrane region" description="Helical" evidence="1">
    <location>
        <begin position="68"/>
        <end position="89"/>
    </location>
</feature>
<proteinExistence type="predicted"/>
<dbReference type="Proteomes" id="UP000580250">
    <property type="component" value="Unassembled WGS sequence"/>
</dbReference>
<gene>
    <name evidence="2" type="ORF">MENT_LOCUS5985</name>
</gene>
<keyword evidence="1" id="KW-0812">Transmembrane</keyword>
<keyword evidence="1" id="KW-0472">Membrane</keyword>